<keyword evidence="5" id="KW-1185">Reference proteome</keyword>
<dbReference type="PROSITE" id="PS50943">
    <property type="entry name" value="HTH_CROC1"/>
    <property type="match status" value="1"/>
</dbReference>
<reference evidence="4 5" key="1">
    <citation type="journal article" date="2024" name="Microbiology">
        <title>Methylomarinum rosea sp. nov., a novel halophilic methanotrophic bacterium from the hypersaline Lake Elton.</title>
        <authorList>
            <person name="Suleimanov R.Z."/>
            <person name="Oshkin I.Y."/>
            <person name="Danilova O.V."/>
            <person name="Suzina N.E."/>
            <person name="Dedysh S.N."/>
        </authorList>
    </citation>
    <scope>NUCLEOTIDE SEQUENCE [LARGE SCALE GENOMIC DNA]</scope>
    <source>
        <strain evidence="4 5">Ch1-1</strain>
    </source>
</reference>
<dbReference type="Proteomes" id="UP001225378">
    <property type="component" value="Chromosome"/>
</dbReference>
<dbReference type="AlphaFoldDB" id="A0AAU7NWR5"/>
<dbReference type="EMBL" id="CP157743">
    <property type="protein sequence ID" value="XBS21413.1"/>
    <property type="molecule type" value="Genomic_DNA"/>
</dbReference>
<dbReference type="PANTHER" id="PTHR46797:SF10">
    <property type="entry name" value="BLR1115 PROTEIN"/>
    <property type="match status" value="1"/>
</dbReference>
<protein>
    <submittedName>
        <fullName evidence="4">Helix-turn-helix transcriptional regulator</fullName>
    </submittedName>
</protein>
<dbReference type="PANTHER" id="PTHR46797">
    <property type="entry name" value="HTH-TYPE TRANSCRIPTIONAL REGULATOR"/>
    <property type="match status" value="1"/>
</dbReference>
<feature type="domain" description="HTH cro/C1-type" evidence="3">
    <location>
        <begin position="14"/>
        <end position="69"/>
    </location>
</feature>
<name>A0AAU7NWR5_9GAMM</name>
<dbReference type="GO" id="GO:0005829">
    <property type="term" value="C:cytosol"/>
    <property type="evidence" value="ECO:0007669"/>
    <property type="project" value="TreeGrafter"/>
</dbReference>
<evidence type="ECO:0000313" key="4">
    <source>
        <dbReference type="EMBL" id="XBS21413.1"/>
    </source>
</evidence>
<proteinExistence type="predicted"/>
<gene>
    <name evidence="4" type="ORF">Q9L42_004620</name>
</gene>
<dbReference type="SMART" id="SM00530">
    <property type="entry name" value="HTH_XRE"/>
    <property type="match status" value="1"/>
</dbReference>
<dbReference type="InterPro" id="IPR010982">
    <property type="entry name" value="Lambda_DNA-bd_dom_sf"/>
</dbReference>
<sequence>MTNNVTNSDIGTRLKTRRKKLGMSQQELADRSGVGRSTIAKIEKGPTTQPTETYLKLLAKALDVSPAWLQYGVEFDDEVYEAAIILQELPEEKRKAVINMIKVISQS</sequence>
<dbReference type="KEGG" id="mech:Q9L42_004620"/>
<evidence type="ECO:0000256" key="1">
    <source>
        <dbReference type="ARBA" id="ARBA00023125"/>
    </source>
</evidence>
<dbReference type="GO" id="GO:0003700">
    <property type="term" value="F:DNA-binding transcription factor activity"/>
    <property type="evidence" value="ECO:0007669"/>
    <property type="project" value="TreeGrafter"/>
</dbReference>
<dbReference type="Gene3D" id="1.10.260.40">
    <property type="entry name" value="lambda repressor-like DNA-binding domains"/>
    <property type="match status" value="1"/>
</dbReference>
<dbReference type="Pfam" id="PF01381">
    <property type="entry name" value="HTH_3"/>
    <property type="match status" value="1"/>
</dbReference>
<feature type="region of interest" description="Disordered" evidence="2">
    <location>
        <begin position="1"/>
        <end position="45"/>
    </location>
</feature>
<feature type="compositionally biased region" description="Polar residues" evidence="2">
    <location>
        <begin position="1"/>
        <end position="10"/>
    </location>
</feature>
<evidence type="ECO:0000259" key="3">
    <source>
        <dbReference type="PROSITE" id="PS50943"/>
    </source>
</evidence>
<accession>A0AAU7NWR5</accession>
<keyword evidence="1" id="KW-0238">DNA-binding</keyword>
<evidence type="ECO:0000313" key="5">
    <source>
        <dbReference type="Proteomes" id="UP001225378"/>
    </source>
</evidence>
<dbReference type="GO" id="GO:0003677">
    <property type="term" value="F:DNA binding"/>
    <property type="evidence" value="ECO:0007669"/>
    <property type="project" value="UniProtKB-KW"/>
</dbReference>
<dbReference type="InterPro" id="IPR001387">
    <property type="entry name" value="Cro/C1-type_HTH"/>
</dbReference>
<dbReference type="InterPro" id="IPR050807">
    <property type="entry name" value="TransReg_Diox_bact_type"/>
</dbReference>
<evidence type="ECO:0000256" key="2">
    <source>
        <dbReference type="SAM" id="MobiDB-lite"/>
    </source>
</evidence>
<dbReference type="CDD" id="cd00093">
    <property type="entry name" value="HTH_XRE"/>
    <property type="match status" value="1"/>
</dbReference>
<dbReference type="SUPFAM" id="SSF47413">
    <property type="entry name" value="lambda repressor-like DNA-binding domains"/>
    <property type="match status" value="1"/>
</dbReference>
<dbReference type="RefSeq" id="WP_305909597.1">
    <property type="nucleotide sequence ID" value="NZ_CP157743.1"/>
</dbReference>
<organism evidence="4 5">
    <name type="scientific">Methylomarinum roseum</name>
    <dbReference type="NCBI Taxonomy" id="3067653"/>
    <lineage>
        <taxon>Bacteria</taxon>
        <taxon>Pseudomonadati</taxon>
        <taxon>Pseudomonadota</taxon>
        <taxon>Gammaproteobacteria</taxon>
        <taxon>Methylococcales</taxon>
        <taxon>Methylococcaceae</taxon>
        <taxon>Methylomarinum</taxon>
    </lineage>
</organism>